<feature type="transmembrane region" description="Helical" evidence="9">
    <location>
        <begin position="74"/>
        <end position="96"/>
    </location>
</feature>
<keyword evidence="3" id="KW-1003">Cell membrane</keyword>
<keyword evidence="6" id="KW-0769">Symport</keyword>
<sequence length="326" mass="33520">MKICATMKKFPGGMMVIPLLIGCAVNTFVPQCLEIGGFTTALFKSGQSTLVGLFIFCSGATINVKQVGKPLYKGAVLTILKLVIGVIIGYLLNLIFGPAGILGLTPFAVISAVTNSNGAIYTALAKEFGDDTDVGAIAVLSLNDGPFLTMIALGTTGLASIPVLSIVAAIIPLIIGMILGNLDSDFRDLLSKGLNMILPVNGFVFGANMSLVDIAKAGVPGILLGLITVFSTGVLTYIIYSAIRRKPDPMGMAIGTVGGNAVATPASVAMADPSLEPYVESATAQTAAAVVITAILTPILTGWVSRRASKKLALKAAASSLEDKEN</sequence>
<feature type="transmembrane region" description="Helical" evidence="9">
    <location>
        <begin position="252"/>
        <end position="271"/>
    </location>
</feature>
<keyword evidence="7 9" id="KW-1133">Transmembrane helix</keyword>
<evidence type="ECO:0000256" key="8">
    <source>
        <dbReference type="ARBA" id="ARBA00023136"/>
    </source>
</evidence>
<evidence type="ECO:0000256" key="4">
    <source>
        <dbReference type="ARBA" id="ARBA00022597"/>
    </source>
</evidence>
<feature type="transmembrane region" description="Helical" evidence="9">
    <location>
        <begin position="283"/>
        <end position="305"/>
    </location>
</feature>
<keyword evidence="2" id="KW-0813">Transport</keyword>
<proteinExistence type="inferred from homology"/>
<evidence type="ECO:0000256" key="3">
    <source>
        <dbReference type="ARBA" id="ARBA00022475"/>
    </source>
</evidence>
<dbReference type="AlphaFoldDB" id="A0A3E3K4A1"/>
<name>A0A3E3K4A1_9FIRM</name>
<evidence type="ECO:0000256" key="5">
    <source>
        <dbReference type="ARBA" id="ARBA00022692"/>
    </source>
</evidence>
<comment type="caution">
    <text evidence="10">The sequence shown here is derived from an EMBL/GenBank/DDBJ whole genome shotgun (WGS) entry which is preliminary data.</text>
</comment>
<keyword evidence="5 9" id="KW-0812">Transmembrane</keyword>
<keyword evidence="4" id="KW-0762">Sugar transport</keyword>
<evidence type="ECO:0000313" key="11">
    <source>
        <dbReference type="Proteomes" id="UP000261080"/>
    </source>
</evidence>
<dbReference type="Proteomes" id="UP000261080">
    <property type="component" value="Unassembled WGS sequence"/>
</dbReference>
<comment type="similarity">
    <text evidence="1">Belongs to the KdgT transporter family.</text>
</comment>
<evidence type="ECO:0000256" key="6">
    <source>
        <dbReference type="ARBA" id="ARBA00022847"/>
    </source>
</evidence>
<accession>A0A3E3K4A1</accession>
<dbReference type="Pfam" id="PF03812">
    <property type="entry name" value="KdgT"/>
    <property type="match status" value="1"/>
</dbReference>
<dbReference type="OrthoDB" id="2833at2"/>
<keyword evidence="11" id="KW-1185">Reference proteome</keyword>
<evidence type="ECO:0000256" key="1">
    <source>
        <dbReference type="ARBA" id="ARBA00006430"/>
    </source>
</evidence>
<dbReference type="GO" id="GO:0015649">
    <property type="term" value="F:2-keto-3-deoxygluconate:proton symporter activity"/>
    <property type="evidence" value="ECO:0007669"/>
    <property type="project" value="InterPro"/>
</dbReference>
<evidence type="ECO:0000256" key="9">
    <source>
        <dbReference type="SAM" id="Phobius"/>
    </source>
</evidence>
<feature type="transmembrane region" description="Helical" evidence="9">
    <location>
        <begin position="12"/>
        <end position="29"/>
    </location>
</feature>
<reference evidence="10 11" key="1">
    <citation type="submission" date="2018-08" db="EMBL/GenBank/DDBJ databases">
        <title>A genome reference for cultivated species of the human gut microbiota.</title>
        <authorList>
            <person name="Zou Y."/>
            <person name="Xue W."/>
            <person name="Luo G."/>
        </authorList>
    </citation>
    <scope>NUCLEOTIDE SEQUENCE [LARGE SCALE GENOMIC DNA]</scope>
    <source>
        <strain evidence="10 11">AF37-2AT</strain>
    </source>
</reference>
<evidence type="ECO:0000256" key="2">
    <source>
        <dbReference type="ARBA" id="ARBA00022448"/>
    </source>
</evidence>
<feature type="transmembrane region" description="Helical" evidence="9">
    <location>
        <begin position="158"/>
        <end position="182"/>
    </location>
</feature>
<feature type="transmembrane region" description="Helical" evidence="9">
    <location>
        <begin position="218"/>
        <end position="240"/>
    </location>
</feature>
<dbReference type="GO" id="GO:0016020">
    <property type="term" value="C:membrane"/>
    <property type="evidence" value="ECO:0007669"/>
    <property type="project" value="InterPro"/>
</dbReference>
<evidence type="ECO:0000313" key="10">
    <source>
        <dbReference type="EMBL" id="RGE88764.1"/>
    </source>
</evidence>
<organism evidence="10 11">
    <name type="scientific">Sellimonas intestinalis</name>
    <dbReference type="NCBI Taxonomy" id="1653434"/>
    <lineage>
        <taxon>Bacteria</taxon>
        <taxon>Bacillati</taxon>
        <taxon>Bacillota</taxon>
        <taxon>Clostridia</taxon>
        <taxon>Lachnospirales</taxon>
        <taxon>Lachnospiraceae</taxon>
        <taxon>Sellimonas</taxon>
    </lineage>
</organism>
<feature type="transmembrane region" description="Helical" evidence="9">
    <location>
        <begin position="194"/>
        <end position="212"/>
    </location>
</feature>
<dbReference type="EMBL" id="QVLX01000002">
    <property type="protein sequence ID" value="RGE88764.1"/>
    <property type="molecule type" value="Genomic_DNA"/>
</dbReference>
<evidence type="ECO:0000256" key="7">
    <source>
        <dbReference type="ARBA" id="ARBA00022989"/>
    </source>
</evidence>
<keyword evidence="8 9" id="KW-0472">Membrane</keyword>
<dbReference type="GeneID" id="97193963"/>
<dbReference type="RefSeq" id="WP_053769444.1">
    <property type="nucleotide sequence ID" value="NZ_BAABYU010000001.1"/>
</dbReference>
<feature type="transmembrane region" description="Helical" evidence="9">
    <location>
        <begin position="41"/>
        <end position="62"/>
    </location>
</feature>
<dbReference type="PROSITE" id="PS51257">
    <property type="entry name" value="PROKAR_LIPOPROTEIN"/>
    <property type="match status" value="1"/>
</dbReference>
<protein>
    <submittedName>
        <fullName evidence="10">2-keto-3-deoxygluconate permease</fullName>
    </submittedName>
</protein>
<dbReference type="InterPro" id="IPR004684">
    <property type="entry name" value="2keto-3dGluconate_permease"/>
</dbReference>
<gene>
    <name evidence="10" type="ORF">DW016_04385</name>
</gene>